<feature type="transmembrane region" description="Helical" evidence="7">
    <location>
        <begin position="1323"/>
        <end position="1341"/>
    </location>
</feature>
<feature type="domain" description="Ty3 transposon capsid-like protein" evidence="8">
    <location>
        <begin position="30"/>
        <end position="184"/>
    </location>
</feature>
<dbReference type="SUPFAM" id="SSF50630">
    <property type="entry name" value="Acid proteases"/>
    <property type="match status" value="2"/>
</dbReference>
<dbReference type="InterPro" id="IPR021109">
    <property type="entry name" value="Peptidase_aspartic_dom_sf"/>
</dbReference>
<comment type="subcellular location">
    <subcellularLocation>
        <location evidence="1">Membrane</location>
        <topology evidence="1">Multi-pass membrane protein</topology>
    </subcellularLocation>
</comment>
<organism evidence="9">
    <name type="scientific">Ananas comosus var. bracteatus</name>
    <name type="common">red pineapple</name>
    <dbReference type="NCBI Taxonomy" id="296719"/>
    <lineage>
        <taxon>Eukaryota</taxon>
        <taxon>Viridiplantae</taxon>
        <taxon>Streptophyta</taxon>
        <taxon>Embryophyta</taxon>
        <taxon>Tracheophyta</taxon>
        <taxon>Spermatophyta</taxon>
        <taxon>Magnoliopsida</taxon>
        <taxon>Liliopsida</taxon>
        <taxon>Poales</taxon>
        <taxon>Bromeliaceae</taxon>
        <taxon>Bromelioideae</taxon>
        <taxon>Ananas</taxon>
    </lineage>
</organism>
<evidence type="ECO:0000256" key="5">
    <source>
        <dbReference type="ARBA" id="ARBA00023136"/>
    </source>
</evidence>
<evidence type="ECO:0000256" key="6">
    <source>
        <dbReference type="SAM" id="MobiDB-lite"/>
    </source>
</evidence>
<keyword evidence="5 7" id="KW-0472">Membrane</keyword>
<sequence length="1584" mass="176317">MGNRGSRFTDTEVSTRSLIPKSVKIDFPRFKGTEDPTSWLCRAENFFEIHGILEEEKVRIASINMEGDAQLWYQLFKEEQGLVTWESFKEGLNIRYGPTQYQDFFGDLTKLKQMGSVRDYQTQFERLLIRAGTLTAIQQVGCFVSGLKESIRTDVQACKPSTLSAAIGLARLYESREQASRRSIPSTTDLKRTPTEKEQNQSRSILPVKKLTPAELKERREKGLCFNCNEKFGPGHRCRKLFLIEGSWTDDEEDDVIDKAESQLLKEKTEMPEISLHAIYGARMPQTMRVRGRIDQQRITILIDSGSTHNFLDDCMAKNLGLYPHHKGKFEVTVANGEKLCSSGRCRDVCILLNGLSIVVDLYLLPLEGCDVVLGAQWLYTLGPIIWDFSKLQMKFNLDGREVALQGVSSPDDKVVGEAKIAKEVQKQKEGILLQINSLSLQDPFDNAPFLNQLIINPDLEQLMQEFTDVFSEPHGLPPPRAHDHRIPLISGSGPVSVRPYRYPQLLKNEIERLVTDLLVNGVIRPIKPSSDLPESIPSEATRRVTRSQSVRNILVSEPGMSGQDKDPRIDRLEAEVGRLSENLDKIFAAINARFDSLETRQRERVESSNNQMGNRGSRFTDTEVSTRSLIPKSVKIDFPRFKGTEDPTSWLCRAENFFEIHGILEEEKVRIASINMEGDAQLWYQLFKEEQGLVTWESFKEGLNIRYGPTQYQDFFGDLTKLKQMGSVRDYQTQFERLLIRAGTLTAIQQVGCFVSGLKESIRTDVQACKPSTLSAAIGLARLYESREQASRRSIPSTTDLKRTPTEKEQNQSRSILPVKKLTPAELKERREKGLCFNCNEKFGPGHRCRKLFLIEGSWTDDEEDDVIDKAESQLLKEKTEMPEISLHAIYGARMPQTMRVRGRIDQQRITILIDSGSTHNFLDDCMAKNLGLYPHHKGKFEVTVANGEKLCSSGRCRDVCILLNGLSIVVDLYLLPLEGCDVVLGAQWLYTLGPIIWDFSKLQMKFNLDGREVALQGVSSPDDKVVGEAKIAKEVQKQKEGILLQINSLSLQDPFDNAPFLNQLIINPDLEQLMQEFTDVFSEPHGLPPPRAHDHRIPLISGSGPVSVRPYRYPQLLKNEIERLVTDLLVNGKNQIPIDRANSPVRPCEASGANKNDGGRASWSELRPTRAGQRTATAVEFAGLWVGLAVGVPSYYIAGALVEKGMAWYQALGVVVLAKSLLLLPLLLLSHPGARYGLPFPVLARASFGPLAAHLPSLLRALVAAGWFGIESWIGAEALLLLLPSSYRVGVSYAISFVLFLAIQLLLVLKGMRGIRALEKYSAPVLIFLAVTLLIWAYVRAGASANAADHILGQLGLPLFMGSFAFVGLAVTSATQTIFGRIISDPVQLAAHINGGPLVRLFVPKMVHVPARALVTAVLSVGFQPWRIYGNADRFVYAWLVSYSAVMGPIAGSFSPTTLCSGAPCWTSRASTRRAQGAHIITTGLQFSGPVHYGGERGAHNSGIPPQGGSGGAHPRGPGVHLQRGLVLRVLLLRTRLCDALVFMRTLRSRWKGGGHCHLFTDTNGPTFGRVVTSITTIFQRT</sequence>
<feature type="compositionally biased region" description="Basic and acidic residues" evidence="6">
    <location>
        <begin position="189"/>
        <end position="200"/>
    </location>
</feature>
<dbReference type="GO" id="GO:0015205">
    <property type="term" value="F:nucleobase transmembrane transporter activity"/>
    <property type="evidence" value="ECO:0007669"/>
    <property type="project" value="TreeGrafter"/>
</dbReference>
<feature type="transmembrane region" description="Helical" evidence="7">
    <location>
        <begin position="1292"/>
        <end position="1311"/>
    </location>
</feature>
<dbReference type="Gene3D" id="1.10.4160.10">
    <property type="entry name" value="Hydantoin permease"/>
    <property type="match status" value="1"/>
</dbReference>
<evidence type="ECO:0000256" key="3">
    <source>
        <dbReference type="ARBA" id="ARBA00022692"/>
    </source>
</evidence>
<keyword evidence="4 7" id="KW-1133">Transmembrane helix</keyword>
<evidence type="ECO:0000256" key="7">
    <source>
        <dbReference type="SAM" id="Phobius"/>
    </source>
</evidence>
<protein>
    <recommendedName>
        <fullName evidence="8">Ty3 transposon capsid-like protein domain-containing protein</fullName>
    </recommendedName>
</protein>
<dbReference type="Pfam" id="PF19259">
    <property type="entry name" value="Ty3_capsid"/>
    <property type="match status" value="2"/>
</dbReference>
<dbReference type="InterPro" id="IPR043502">
    <property type="entry name" value="DNA/RNA_pol_sf"/>
</dbReference>
<keyword evidence="3 7" id="KW-0812">Transmembrane</keyword>
<proteinExistence type="inferred from homology"/>
<comment type="similarity">
    <text evidence="2">Belongs to the purine-cytosine permease (2.A.39) family.</text>
</comment>
<dbReference type="CDD" id="cd00303">
    <property type="entry name" value="retropepsin_like"/>
    <property type="match status" value="2"/>
</dbReference>
<feature type="region of interest" description="Disordered" evidence="6">
    <location>
        <begin position="602"/>
        <end position="624"/>
    </location>
</feature>
<dbReference type="InterPro" id="IPR001248">
    <property type="entry name" value="Pur-cyt_permease"/>
</dbReference>
<feature type="region of interest" description="Disordered" evidence="6">
    <location>
        <begin position="178"/>
        <end position="205"/>
    </location>
</feature>
<dbReference type="GO" id="GO:0005886">
    <property type="term" value="C:plasma membrane"/>
    <property type="evidence" value="ECO:0007669"/>
    <property type="project" value="TreeGrafter"/>
</dbReference>
<evidence type="ECO:0000259" key="8">
    <source>
        <dbReference type="Pfam" id="PF19259"/>
    </source>
</evidence>
<feature type="region of interest" description="Disordered" evidence="6">
    <location>
        <begin position="1143"/>
        <end position="1169"/>
    </location>
</feature>
<evidence type="ECO:0000256" key="1">
    <source>
        <dbReference type="ARBA" id="ARBA00004141"/>
    </source>
</evidence>
<feature type="transmembrane region" description="Helical" evidence="7">
    <location>
        <begin position="1209"/>
        <end position="1232"/>
    </location>
</feature>
<dbReference type="InterPro" id="IPR045358">
    <property type="entry name" value="Ty3_capsid"/>
</dbReference>
<accession>A0A6V7Q4J4</accession>
<evidence type="ECO:0000256" key="4">
    <source>
        <dbReference type="ARBA" id="ARBA00022989"/>
    </source>
</evidence>
<feature type="region of interest" description="Disordered" evidence="6">
    <location>
        <begin position="790"/>
        <end position="817"/>
    </location>
</feature>
<dbReference type="Gene3D" id="2.40.70.10">
    <property type="entry name" value="Acid Proteases"/>
    <property type="match status" value="2"/>
</dbReference>
<dbReference type="PANTHER" id="PTHR30618">
    <property type="entry name" value="NCS1 FAMILY PURINE/PYRIMIDINE TRANSPORTER"/>
    <property type="match status" value="1"/>
</dbReference>
<dbReference type="Pfam" id="PF02133">
    <property type="entry name" value="Transp_cyt_pur"/>
    <property type="match status" value="1"/>
</dbReference>
<feature type="transmembrane region" description="Helical" evidence="7">
    <location>
        <begin position="1353"/>
        <end position="1373"/>
    </location>
</feature>
<reference evidence="9" key="1">
    <citation type="submission" date="2020-07" db="EMBL/GenBank/DDBJ databases">
        <authorList>
            <person name="Lin J."/>
        </authorList>
    </citation>
    <scope>NUCLEOTIDE SEQUENCE</scope>
</reference>
<evidence type="ECO:0000256" key="2">
    <source>
        <dbReference type="ARBA" id="ARBA00008974"/>
    </source>
</evidence>
<dbReference type="EMBL" id="LR862132">
    <property type="protein sequence ID" value="CAD1837930.1"/>
    <property type="molecule type" value="Genomic_DNA"/>
</dbReference>
<dbReference type="Gene3D" id="3.10.10.10">
    <property type="entry name" value="HIV Type 1 Reverse Transcriptase, subunit A, domain 1"/>
    <property type="match status" value="1"/>
</dbReference>
<feature type="compositionally biased region" description="Polar residues" evidence="6">
    <location>
        <begin position="608"/>
        <end position="624"/>
    </location>
</feature>
<name>A0A6V7Q4J4_ANACO</name>
<feature type="compositionally biased region" description="Basic and acidic residues" evidence="6">
    <location>
        <begin position="801"/>
        <end position="812"/>
    </location>
</feature>
<dbReference type="SUPFAM" id="SSF56672">
    <property type="entry name" value="DNA/RNA polymerases"/>
    <property type="match status" value="2"/>
</dbReference>
<evidence type="ECO:0000313" key="9">
    <source>
        <dbReference type="EMBL" id="CAD1837930.1"/>
    </source>
</evidence>
<dbReference type="PANTHER" id="PTHR30618:SF0">
    <property type="entry name" value="PURINE-URACIL PERMEASE NCS1"/>
    <property type="match status" value="1"/>
</dbReference>
<gene>
    <name evidence="9" type="ORF">CB5_LOCUS21141</name>
</gene>
<dbReference type="Pfam" id="PF08284">
    <property type="entry name" value="RVP_2"/>
    <property type="match status" value="2"/>
</dbReference>
<feature type="domain" description="Ty3 transposon capsid-like protein" evidence="8">
    <location>
        <begin position="642"/>
        <end position="796"/>
    </location>
</feature>
<dbReference type="InterPro" id="IPR045225">
    <property type="entry name" value="Uracil/uridine/allantoin_perm"/>
</dbReference>